<protein>
    <submittedName>
        <fullName evidence="6">CBS domain-containing protein</fullName>
    </submittedName>
</protein>
<dbReference type="InterPro" id="IPR000644">
    <property type="entry name" value="CBS_dom"/>
</dbReference>
<evidence type="ECO:0000256" key="3">
    <source>
        <dbReference type="PROSITE-ProRule" id="PRU00703"/>
    </source>
</evidence>
<dbReference type="Gene3D" id="3.30.465.10">
    <property type="match status" value="1"/>
</dbReference>
<feature type="domain" description="CBS" evidence="5">
    <location>
        <begin position="38"/>
        <end position="95"/>
    </location>
</feature>
<dbReference type="GO" id="GO:0050660">
    <property type="term" value="F:flavin adenine dinucleotide binding"/>
    <property type="evidence" value="ECO:0007669"/>
    <property type="project" value="InterPro"/>
</dbReference>
<sequence>RIPVYDGDKDNVIGIIHTKSLLKAGFVDGFDNIVWKRILQDPLFVPETIFVDDLLKELRNTQRQMAILLDEYGGMAGLVTLEDLLEEIVGEIDDETDKAAIDVHQIGEDTYIVQGTMTLNDFNNYFDVELESDDVDTIAGYYLTGVGTIPTTEKLSYELVSQNKQFILTNDKVKNGRVTKVKVQITEVEIEEETE</sequence>
<name>A0A6G2D940_STREE</name>
<keyword evidence="4" id="KW-0175">Coiled coil</keyword>
<proteinExistence type="predicted"/>
<feature type="coiled-coil region" evidence="4">
    <location>
        <begin position="51"/>
        <end position="98"/>
    </location>
</feature>
<dbReference type="SMART" id="SM01091">
    <property type="entry name" value="CorC_HlyC"/>
    <property type="match status" value="1"/>
</dbReference>
<dbReference type="AlphaFoldDB" id="A0A6G2D940"/>
<dbReference type="InterPro" id="IPR016169">
    <property type="entry name" value="FAD-bd_PCMH_sub2"/>
</dbReference>
<dbReference type="FunFam" id="3.30.465.10:FF:000039">
    <property type="entry name" value="CBS domain membrane protein"/>
    <property type="match status" value="1"/>
</dbReference>
<evidence type="ECO:0000313" key="7">
    <source>
        <dbReference type="Proteomes" id="UP000483094"/>
    </source>
</evidence>
<dbReference type="InterPro" id="IPR036318">
    <property type="entry name" value="FAD-bd_PCMH-like_sf"/>
</dbReference>
<dbReference type="GO" id="GO:0005886">
    <property type="term" value="C:plasma membrane"/>
    <property type="evidence" value="ECO:0007669"/>
    <property type="project" value="TreeGrafter"/>
</dbReference>
<evidence type="ECO:0000256" key="2">
    <source>
        <dbReference type="ARBA" id="ARBA00023122"/>
    </source>
</evidence>
<dbReference type="PANTHER" id="PTHR22777:SF17">
    <property type="entry name" value="UPF0053 PROTEIN SLL0260"/>
    <property type="match status" value="1"/>
</dbReference>
<keyword evidence="2 3" id="KW-0129">CBS domain</keyword>
<dbReference type="CDD" id="cd04590">
    <property type="entry name" value="CBS_pair_CorC_HlyC_assoc"/>
    <property type="match status" value="1"/>
</dbReference>
<keyword evidence="1" id="KW-0677">Repeat</keyword>
<evidence type="ECO:0000256" key="1">
    <source>
        <dbReference type="ARBA" id="ARBA00022737"/>
    </source>
</evidence>
<comment type="caution">
    <text evidence="6">The sequence shown here is derived from an EMBL/GenBank/DDBJ whole genome shotgun (WGS) entry which is preliminary data.</text>
</comment>
<dbReference type="PROSITE" id="PS51371">
    <property type="entry name" value="CBS"/>
    <property type="match status" value="1"/>
</dbReference>
<dbReference type="InterPro" id="IPR044751">
    <property type="entry name" value="Ion_transp-like_CBS"/>
</dbReference>
<dbReference type="Pfam" id="PF03471">
    <property type="entry name" value="CorC_HlyC"/>
    <property type="match status" value="1"/>
</dbReference>
<feature type="non-terminal residue" evidence="6">
    <location>
        <position position="1"/>
    </location>
</feature>
<dbReference type="SUPFAM" id="SSF56176">
    <property type="entry name" value="FAD-binding/transporter-associated domain-like"/>
    <property type="match status" value="1"/>
</dbReference>
<dbReference type="InterPro" id="IPR046342">
    <property type="entry name" value="CBS_dom_sf"/>
</dbReference>
<accession>A0A6G2D940</accession>
<dbReference type="Gene3D" id="3.90.1280.20">
    <property type="match status" value="2"/>
</dbReference>
<evidence type="ECO:0000256" key="4">
    <source>
        <dbReference type="SAM" id="Coils"/>
    </source>
</evidence>
<reference evidence="6 7" key="1">
    <citation type="submission" date="2019-11" db="EMBL/GenBank/DDBJ databases">
        <title>Growth characteristics of pneumococcus vary with the chemical composition of the capsule and with environmental conditions.</title>
        <authorList>
            <person name="Tothpal A."/>
            <person name="Desobry K."/>
            <person name="Joshi S."/>
            <person name="Wyllie A.L."/>
            <person name="Weinberger D.M."/>
        </authorList>
    </citation>
    <scope>NUCLEOTIDE SEQUENCE [LARGE SCALE GENOMIC DNA]</scope>
    <source>
        <strain evidence="7">pnumococcus19F</strain>
    </source>
</reference>
<dbReference type="PANTHER" id="PTHR22777">
    <property type="entry name" value="HEMOLYSIN-RELATED"/>
    <property type="match status" value="1"/>
</dbReference>
<evidence type="ECO:0000259" key="5">
    <source>
        <dbReference type="PROSITE" id="PS51371"/>
    </source>
</evidence>
<dbReference type="EMBL" id="WNHQ01000201">
    <property type="protein sequence ID" value="MTV73080.1"/>
    <property type="molecule type" value="Genomic_DNA"/>
</dbReference>
<evidence type="ECO:0000313" key="6">
    <source>
        <dbReference type="EMBL" id="MTV73080.1"/>
    </source>
</evidence>
<gene>
    <name evidence="6" type="ORF">GM540_03470</name>
</gene>
<dbReference type="InterPro" id="IPR005170">
    <property type="entry name" value="Transptr-assoc_dom"/>
</dbReference>
<dbReference type="Pfam" id="PF00571">
    <property type="entry name" value="CBS"/>
    <property type="match status" value="1"/>
</dbReference>
<dbReference type="SUPFAM" id="SSF54631">
    <property type="entry name" value="CBS-domain pair"/>
    <property type="match status" value="1"/>
</dbReference>
<dbReference type="Proteomes" id="UP000483094">
    <property type="component" value="Unassembled WGS sequence"/>
</dbReference>
<organism evidence="6 7">
    <name type="scientific">Streptococcus pneumoniae</name>
    <dbReference type="NCBI Taxonomy" id="1313"/>
    <lineage>
        <taxon>Bacteria</taxon>
        <taxon>Bacillati</taxon>
        <taxon>Bacillota</taxon>
        <taxon>Bacilli</taxon>
        <taxon>Lactobacillales</taxon>
        <taxon>Streptococcaceae</taxon>
        <taxon>Streptococcus</taxon>
    </lineage>
</organism>